<evidence type="ECO:0000313" key="5">
    <source>
        <dbReference type="EMBL" id="MDT9002421.1"/>
    </source>
</evidence>
<dbReference type="SUPFAM" id="SSF50475">
    <property type="entry name" value="FMN-binding split barrel"/>
    <property type="match status" value="1"/>
</dbReference>
<evidence type="ECO:0000259" key="4">
    <source>
        <dbReference type="Pfam" id="PF01613"/>
    </source>
</evidence>
<protein>
    <submittedName>
        <fullName evidence="5">Flavin reductase family protein</fullName>
        <ecNumber evidence="5">1.5.1.-</ecNumber>
    </submittedName>
</protein>
<dbReference type="InterPro" id="IPR012349">
    <property type="entry name" value="Split_barrel_FMN-bd"/>
</dbReference>
<evidence type="ECO:0000256" key="1">
    <source>
        <dbReference type="ARBA" id="ARBA00001917"/>
    </source>
</evidence>
<organism evidence="5 6">
    <name type="scientific">Roseateles aquae</name>
    <dbReference type="NCBI Taxonomy" id="3077235"/>
    <lineage>
        <taxon>Bacteria</taxon>
        <taxon>Pseudomonadati</taxon>
        <taxon>Pseudomonadota</taxon>
        <taxon>Betaproteobacteria</taxon>
        <taxon>Burkholderiales</taxon>
        <taxon>Sphaerotilaceae</taxon>
        <taxon>Roseateles</taxon>
    </lineage>
</organism>
<feature type="domain" description="Flavin reductase like" evidence="4">
    <location>
        <begin position="15"/>
        <end position="198"/>
    </location>
</feature>
<dbReference type="EMBL" id="JAVXZY010000017">
    <property type="protein sequence ID" value="MDT9002421.1"/>
    <property type="molecule type" value="Genomic_DNA"/>
</dbReference>
<evidence type="ECO:0000256" key="3">
    <source>
        <dbReference type="ARBA" id="ARBA00038054"/>
    </source>
</evidence>
<dbReference type="InterPro" id="IPR052174">
    <property type="entry name" value="Flavoredoxin"/>
</dbReference>
<reference evidence="5" key="1">
    <citation type="submission" date="2023-09" db="EMBL/GenBank/DDBJ databases">
        <title>Paucibacter sp. APW11 Genome sequencing and assembly.</title>
        <authorList>
            <person name="Kim I."/>
        </authorList>
    </citation>
    <scope>NUCLEOTIDE SEQUENCE</scope>
    <source>
        <strain evidence="5">APW11</strain>
    </source>
</reference>
<sequence length="219" mass="23685">MTIPIRTIHPSVLYFGQPVALLSTLNPDGSSNLSPISSCWALGRRLVLGLGLDGQAWANLQRDPGLVLNLPEAAQWRAVEKLGRLTGVAEVPAHKAATGYQHCADKFAAAGLQPLASEQVRAARVRECPAQLQARALLPEGQALELALQQARQRGFLILEAEVLQVHAHERICLPGSEHIDTAAWQPLLYVFRHYCSTSAPLGANFRAETPIPQEACPA</sequence>
<evidence type="ECO:0000313" key="6">
    <source>
        <dbReference type="Proteomes" id="UP001246372"/>
    </source>
</evidence>
<gene>
    <name evidence="5" type="ORF">RQP53_24280</name>
</gene>
<accession>A0ABU3PIM9</accession>
<dbReference type="Proteomes" id="UP001246372">
    <property type="component" value="Unassembled WGS sequence"/>
</dbReference>
<comment type="cofactor">
    <cofactor evidence="1">
        <name>FMN</name>
        <dbReference type="ChEBI" id="CHEBI:58210"/>
    </cofactor>
</comment>
<keyword evidence="2" id="KW-0285">Flavoprotein</keyword>
<dbReference type="PANTHER" id="PTHR43567">
    <property type="entry name" value="FLAVOREDOXIN-RELATED-RELATED"/>
    <property type="match status" value="1"/>
</dbReference>
<comment type="similarity">
    <text evidence="3">Belongs to the flavoredoxin family.</text>
</comment>
<dbReference type="GO" id="GO:0016491">
    <property type="term" value="F:oxidoreductase activity"/>
    <property type="evidence" value="ECO:0007669"/>
    <property type="project" value="UniProtKB-KW"/>
</dbReference>
<proteinExistence type="inferred from homology"/>
<dbReference type="Gene3D" id="2.30.110.10">
    <property type="entry name" value="Electron Transport, Fmn-binding Protein, Chain A"/>
    <property type="match status" value="1"/>
</dbReference>
<dbReference type="PANTHER" id="PTHR43567:SF1">
    <property type="entry name" value="FLAVOREDOXIN"/>
    <property type="match status" value="1"/>
</dbReference>
<comment type="caution">
    <text evidence="5">The sequence shown here is derived from an EMBL/GenBank/DDBJ whole genome shotgun (WGS) entry which is preliminary data.</text>
</comment>
<keyword evidence="6" id="KW-1185">Reference proteome</keyword>
<dbReference type="EC" id="1.5.1.-" evidence="5"/>
<dbReference type="InterPro" id="IPR002563">
    <property type="entry name" value="Flavin_Rdtase-like_dom"/>
</dbReference>
<dbReference type="RefSeq" id="WP_315653318.1">
    <property type="nucleotide sequence ID" value="NZ_JAVXZY010000017.1"/>
</dbReference>
<evidence type="ECO:0000256" key="2">
    <source>
        <dbReference type="ARBA" id="ARBA00022630"/>
    </source>
</evidence>
<dbReference type="Pfam" id="PF01613">
    <property type="entry name" value="Flavin_Reduct"/>
    <property type="match status" value="1"/>
</dbReference>
<name>A0ABU3PIM9_9BURK</name>
<keyword evidence="5" id="KW-0560">Oxidoreductase</keyword>